<evidence type="ECO:0000256" key="1">
    <source>
        <dbReference type="SAM" id="MobiDB-lite"/>
    </source>
</evidence>
<accession>A0A0E9U184</accession>
<dbReference type="EMBL" id="GBXM01048903">
    <property type="protein sequence ID" value="JAH59674.1"/>
    <property type="molecule type" value="Transcribed_RNA"/>
</dbReference>
<feature type="region of interest" description="Disordered" evidence="1">
    <location>
        <begin position="1"/>
        <end position="20"/>
    </location>
</feature>
<proteinExistence type="predicted"/>
<evidence type="ECO:0000313" key="2">
    <source>
        <dbReference type="EMBL" id="JAH59674.1"/>
    </source>
</evidence>
<protein>
    <submittedName>
        <fullName evidence="2">Uncharacterized protein</fullName>
    </submittedName>
</protein>
<feature type="compositionally biased region" description="Polar residues" evidence="1">
    <location>
        <begin position="10"/>
        <end position="19"/>
    </location>
</feature>
<reference evidence="2" key="1">
    <citation type="submission" date="2014-11" db="EMBL/GenBank/DDBJ databases">
        <authorList>
            <person name="Amaro Gonzalez C."/>
        </authorList>
    </citation>
    <scope>NUCLEOTIDE SEQUENCE</scope>
</reference>
<reference evidence="2" key="2">
    <citation type="journal article" date="2015" name="Fish Shellfish Immunol.">
        <title>Early steps in the European eel (Anguilla anguilla)-Vibrio vulnificus interaction in the gills: Role of the RtxA13 toxin.</title>
        <authorList>
            <person name="Callol A."/>
            <person name="Pajuelo D."/>
            <person name="Ebbesson L."/>
            <person name="Teles M."/>
            <person name="MacKenzie S."/>
            <person name="Amaro C."/>
        </authorList>
    </citation>
    <scope>NUCLEOTIDE SEQUENCE</scope>
</reference>
<dbReference type="AlphaFoldDB" id="A0A0E9U184"/>
<organism evidence="2">
    <name type="scientific">Anguilla anguilla</name>
    <name type="common">European freshwater eel</name>
    <name type="synonym">Muraena anguilla</name>
    <dbReference type="NCBI Taxonomy" id="7936"/>
    <lineage>
        <taxon>Eukaryota</taxon>
        <taxon>Metazoa</taxon>
        <taxon>Chordata</taxon>
        <taxon>Craniata</taxon>
        <taxon>Vertebrata</taxon>
        <taxon>Euteleostomi</taxon>
        <taxon>Actinopterygii</taxon>
        <taxon>Neopterygii</taxon>
        <taxon>Teleostei</taxon>
        <taxon>Anguilliformes</taxon>
        <taxon>Anguillidae</taxon>
        <taxon>Anguilla</taxon>
    </lineage>
</organism>
<sequence>MPKRSEQCDTRSSGSSYGSTEMLEQRKSCSFF</sequence>
<name>A0A0E9U184_ANGAN</name>